<reference evidence="2 3" key="1">
    <citation type="submission" date="2023-11" db="EMBL/GenBank/DDBJ databases">
        <title>Peredibacter starrii A3.12.</title>
        <authorList>
            <person name="Mitchell R.J."/>
        </authorList>
    </citation>
    <scope>NUCLEOTIDE SEQUENCE [LARGE SCALE GENOMIC DNA]</scope>
    <source>
        <strain evidence="2 3">A3.12</strain>
    </source>
</reference>
<accession>A0AAX4HNE6</accession>
<feature type="chain" id="PRO_5043982572" evidence="1">
    <location>
        <begin position="20"/>
        <end position="192"/>
    </location>
</feature>
<gene>
    <name evidence="2" type="ORF">SOO65_18395</name>
</gene>
<evidence type="ECO:0000256" key="1">
    <source>
        <dbReference type="SAM" id="SignalP"/>
    </source>
</evidence>
<name>A0AAX4HNE6_9BACT</name>
<proteinExistence type="predicted"/>
<dbReference type="InterPro" id="IPR021383">
    <property type="entry name" value="DUF3015"/>
</dbReference>
<feature type="signal peptide" evidence="1">
    <location>
        <begin position="1"/>
        <end position="19"/>
    </location>
</feature>
<keyword evidence="3" id="KW-1185">Reference proteome</keyword>
<protein>
    <submittedName>
        <fullName evidence="2">DUF3015 family protein</fullName>
    </submittedName>
</protein>
<dbReference type="Proteomes" id="UP001324634">
    <property type="component" value="Chromosome"/>
</dbReference>
<dbReference type="RefSeq" id="WP_321393881.1">
    <property type="nucleotide sequence ID" value="NZ_CP139487.1"/>
</dbReference>
<dbReference type="Pfam" id="PF11220">
    <property type="entry name" value="DUF3015"/>
    <property type="match status" value="1"/>
</dbReference>
<dbReference type="EMBL" id="CP139487">
    <property type="protein sequence ID" value="WPU64668.1"/>
    <property type="molecule type" value="Genomic_DNA"/>
</dbReference>
<evidence type="ECO:0000313" key="3">
    <source>
        <dbReference type="Proteomes" id="UP001324634"/>
    </source>
</evidence>
<organism evidence="2 3">
    <name type="scientific">Peredibacter starrii</name>
    <dbReference type="NCBI Taxonomy" id="28202"/>
    <lineage>
        <taxon>Bacteria</taxon>
        <taxon>Pseudomonadati</taxon>
        <taxon>Bdellovibrionota</taxon>
        <taxon>Bacteriovoracia</taxon>
        <taxon>Bacteriovoracales</taxon>
        <taxon>Bacteriovoracaceae</taxon>
        <taxon>Peredibacter</taxon>
    </lineage>
</organism>
<dbReference type="KEGG" id="psti:SOO65_18395"/>
<keyword evidence="1" id="KW-0732">Signal</keyword>
<sequence length="192" mass="20624">MKRLLVIGIALCVSMSAFAQTKKPQQPKQSQQQAKKKNKGLIGAAVDKADSGYYGMAGCGLGSVLFGESESRGGQILAATTNSTYGNNTFGMSSGTSNCVQEKSETSAEVKKNMDKFIAANREALANDIAKSNGETIVTMSNIMGCKDSAYLGSKLQSRYESIFASKEDMKVSDNMYNTVTSDRYLVENCKL</sequence>
<evidence type="ECO:0000313" key="2">
    <source>
        <dbReference type="EMBL" id="WPU64668.1"/>
    </source>
</evidence>
<dbReference type="AlphaFoldDB" id="A0AAX4HNE6"/>